<dbReference type="GO" id="GO:0015129">
    <property type="term" value="F:lactate transmembrane transporter activity"/>
    <property type="evidence" value="ECO:0007669"/>
    <property type="project" value="UniProtKB-UniRule"/>
</dbReference>
<comment type="similarity">
    <text evidence="2 8">Belongs to the lactate permease family.</text>
</comment>
<feature type="transmembrane region" description="Helical" evidence="8">
    <location>
        <begin position="169"/>
        <end position="189"/>
    </location>
</feature>
<keyword evidence="3 8" id="KW-0813">Transport</keyword>
<feature type="transmembrane region" description="Helical" evidence="8">
    <location>
        <begin position="12"/>
        <end position="35"/>
    </location>
</feature>
<feature type="transmembrane region" description="Helical" evidence="8">
    <location>
        <begin position="47"/>
        <end position="73"/>
    </location>
</feature>
<evidence type="ECO:0000256" key="7">
    <source>
        <dbReference type="ARBA" id="ARBA00023136"/>
    </source>
</evidence>
<name>A0A149QSX8_9PROT</name>
<dbReference type="NCBIfam" id="TIGR00795">
    <property type="entry name" value="lctP"/>
    <property type="match status" value="1"/>
</dbReference>
<protein>
    <recommendedName>
        <fullName evidence="8">L-lactate permease</fullName>
    </recommendedName>
</protein>
<keyword evidence="7 8" id="KW-0472">Membrane</keyword>
<evidence type="ECO:0000256" key="1">
    <source>
        <dbReference type="ARBA" id="ARBA00004651"/>
    </source>
</evidence>
<dbReference type="PANTHER" id="PTHR30003:SF0">
    <property type="entry name" value="GLYCOLATE PERMEASE GLCA-RELATED"/>
    <property type="match status" value="1"/>
</dbReference>
<comment type="subcellular location">
    <subcellularLocation>
        <location evidence="8">Cell inner membrane</location>
        <topology evidence="8">Multi-pass membrane protein</topology>
    </subcellularLocation>
    <subcellularLocation>
        <location evidence="1">Cell membrane</location>
        <topology evidence="1">Multi-pass membrane protein</topology>
    </subcellularLocation>
</comment>
<keyword evidence="8" id="KW-0997">Cell inner membrane</keyword>
<evidence type="ECO:0000256" key="2">
    <source>
        <dbReference type="ARBA" id="ARBA00010100"/>
    </source>
</evidence>
<dbReference type="GO" id="GO:0005886">
    <property type="term" value="C:plasma membrane"/>
    <property type="evidence" value="ECO:0007669"/>
    <property type="project" value="UniProtKB-SubCell"/>
</dbReference>
<feature type="transmembrane region" description="Helical" evidence="8">
    <location>
        <begin position="367"/>
        <end position="386"/>
    </location>
</feature>
<evidence type="ECO:0000256" key="5">
    <source>
        <dbReference type="ARBA" id="ARBA00022692"/>
    </source>
</evidence>
<dbReference type="Pfam" id="PF02652">
    <property type="entry name" value="Lactate_perm"/>
    <property type="match status" value="1"/>
</dbReference>
<feature type="transmembrane region" description="Helical" evidence="8">
    <location>
        <begin position="195"/>
        <end position="214"/>
    </location>
</feature>
<feature type="transmembrane region" description="Helical" evidence="8">
    <location>
        <begin position="141"/>
        <end position="162"/>
    </location>
</feature>
<evidence type="ECO:0000256" key="3">
    <source>
        <dbReference type="ARBA" id="ARBA00022448"/>
    </source>
</evidence>
<feature type="transmembrane region" description="Helical" evidence="8">
    <location>
        <begin position="298"/>
        <end position="317"/>
    </location>
</feature>
<feature type="transmembrane region" description="Helical" evidence="8">
    <location>
        <begin position="79"/>
        <end position="95"/>
    </location>
</feature>
<evidence type="ECO:0000313" key="10">
    <source>
        <dbReference type="Proteomes" id="UP000075573"/>
    </source>
</evidence>
<dbReference type="PATRIC" id="fig|442.7.peg.1103"/>
<feature type="transmembrane region" description="Helical" evidence="8">
    <location>
        <begin position="528"/>
        <end position="546"/>
    </location>
</feature>
<dbReference type="GO" id="GO:0015295">
    <property type="term" value="F:solute:proton symporter activity"/>
    <property type="evidence" value="ECO:0007669"/>
    <property type="project" value="TreeGrafter"/>
</dbReference>
<evidence type="ECO:0000313" key="9">
    <source>
        <dbReference type="EMBL" id="KXV00419.1"/>
    </source>
</evidence>
<keyword evidence="4" id="KW-1003">Cell membrane</keyword>
<keyword evidence="6 8" id="KW-1133">Transmembrane helix</keyword>
<evidence type="ECO:0000256" key="8">
    <source>
        <dbReference type="RuleBase" id="RU365092"/>
    </source>
</evidence>
<feature type="transmembrane region" description="Helical" evidence="8">
    <location>
        <begin position="430"/>
        <end position="455"/>
    </location>
</feature>
<dbReference type="PANTHER" id="PTHR30003">
    <property type="entry name" value="L-LACTATE PERMEASE"/>
    <property type="match status" value="1"/>
</dbReference>
<feature type="transmembrane region" description="Helical" evidence="8">
    <location>
        <begin position="407"/>
        <end position="424"/>
    </location>
</feature>
<evidence type="ECO:0000256" key="4">
    <source>
        <dbReference type="ARBA" id="ARBA00022475"/>
    </source>
</evidence>
<comment type="function">
    <text evidence="8">Uptake of L-lactate across the membrane. Can also transport D-lactate and glycolate.</text>
</comment>
<keyword evidence="5 8" id="KW-0812">Transmembrane</keyword>
<dbReference type="RefSeq" id="WP_062496671.1">
    <property type="nucleotide sequence ID" value="NZ_LHZB01000116.1"/>
</dbReference>
<dbReference type="Proteomes" id="UP000075573">
    <property type="component" value="Unassembled WGS sequence"/>
</dbReference>
<comment type="caution">
    <text evidence="9">The sequence shown here is derived from an EMBL/GenBank/DDBJ whole genome shotgun (WGS) entry which is preliminary data.</text>
</comment>
<reference evidence="9 10" key="1">
    <citation type="submission" date="2015-06" db="EMBL/GenBank/DDBJ databases">
        <title>Improved classification and identification of acetic acid bacteria using matrix-assisted laser desorption/ionization time-of-flight mass spectrometry; Gluconobacter nephelii and Gluconobacter uchimurae are later heterotypic synonyms of Gluconobacter japonicus and Gluconobacter oxydans, respectively.</title>
        <authorList>
            <person name="Li L."/>
            <person name="Cleenwerck I."/>
            <person name="De Vuyst L."/>
            <person name="Vandamme P."/>
        </authorList>
    </citation>
    <scope>NUCLEOTIDE SEQUENCE [LARGE SCALE GENOMIC DNA]</scope>
    <source>
        <strain evidence="9 10">LMG 1764</strain>
    </source>
</reference>
<sequence length="548" mass="57836">MSSWAQVYDPIGNIWISGAIALIPILFFFFALLYLRMKGHIACTITVGITFVLAVAFYGMPVFMALAACLYGFAYGLWPISWIIIGAVFLYKVSVRTGQFDIIRHSISTVSEDQRIQLLLVAFAFGAFLEGAAGFGAPVAITTALLVGLGFPPIYAAGLCLIANAAPGAFGAMGIPVIVGAQVIGAEPYMVGRLVVMQLIVIGIVIPFWLVGVVDGLRGIRETWPVILVAGATFAITQTLTALVIGPELPDIIAPLVTMVAIPVFLRIWKPSRIFRFETGETPADAVVEKATYTAPQILRAWSPFIILTAFVAVWSIKPFKALFAAGGPLDWTVLVIRFPGLHNLVLKMAPIVPSPTPYAAIFKVDFVSSVGTAILLAGVMSVLFLKMRPKDAVATFTDTLRELKTPIYAIGMVLAFAFLANYSGLSTTLALVLAMTKGAFTFFAPLLGWLGVFLTGSDTSSNALFGGLQAATGRQIGVSGELLVAANTVGGAVGKMISPQSIAVASAAVGLVGQEGALLQFTLKCSIVLAILVGLMTTALVFMGVGT</sequence>
<feature type="transmembrane region" description="Helical" evidence="8">
    <location>
        <begin position="226"/>
        <end position="246"/>
    </location>
</feature>
<feature type="transmembrane region" description="Helical" evidence="8">
    <location>
        <begin position="116"/>
        <end position="135"/>
    </location>
</feature>
<accession>A0A149QSX8</accession>
<organism evidence="9 10">
    <name type="scientific">Gluconobacter potus</name>
    <dbReference type="NCBI Taxonomy" id="2724927"/>
    <lineage>
        <taxon>Bacteria</taxon>
        <taxon>Pseudomonadati</taxon>
        <taxon>Pseudomonadota</taxon>
        <taxon>Alphaproteobacteria</taxon>
        <taxon>Acetobacterales</taxon>
        <taxon>Acetobacteraceae</taxon>
        <taxon>Gluconobacter</taxon>
    </lineage>
</organism>
<gene>
    <name evidence="9" type="ORF">AD929_10350</name>
</gene>
<feature type="transmembrane region" description="Helical" evidence="8">
    <location>
        <begin position="252"/>
        <end position="269"/>
    </location>
</feature>
<dbReference type="AlphaFoldDB" id="A0A149QSX8"/>
<evidence type="ECO:0000256" key="6">
    <source>
        <dbReference type="ARBA" id="ARBA00022989"/>
    </source>
</evidence>
<proteinExistence type="inferred from homology"/>
<dbReference type="InterPro" id="IPR003804">
    <property type="entry name" value="Lactate_perm"/>
</dbReference>
<dbReference type="EMBL" id="LHZB01000116">
    <property type="protein sequence ID" value="KXV00419.1"/>
    <property type="molecule type" value="Genomic_DNA"/>
</dbReference>